<evidence type="ECO:0000313" key="3">
    <source>
        <dbReference type="Proteomes" id="UP001642484"/>
    </source>
</evidence>
<dbReference type="Proteomes" id="UP001642484">
    <property type="component" value="Unassembled WGS sequence"/>
</dbReference>
<gene>
    <name evidence="2" type="ORF">CCMP2556_LOCUS36497</name>
</gene>
<feature type="domain" description="DUF3638" evidence="1">
    <location>
        <begin position="704"/>
        <end position="858"/>
    </location>
</feature>
<comment type="caution">
    <text evidence="2">The sequence shown here is derived from an EMBL/GenBank/DDBJ whole genome shotgun (WGS) entry which is preliminary data.</text>
</comment>
<evidence type="ECO:0000259" key="1">
    <source>
        <dbReference type="Pfam" id="PF12340"/>
    </source>
</evidence>
<dbReference type="InterPro" id="IPR022099">
    <property type="entry name" value="DUF3638"/>
</dbReference>
<proteinExistence type="predicted"/>
<evidence type="ECO:0000313" key="2">
    <source>
        <dbReference type="EMBL" id="CAK9074052.1"/>
    </source>
</evidence>
<protein>
    <recommendedName>
        <fullName evidence="1">DUF3638 domain-containing protein</fullName>
    </recommendedName>
</protein>
<dbReference type="EMBL" id="CAXAMN010022962">
    <property type="protein sequence ID" value="CAK9074052.1"/>
    <property type="molecule type" value="Genomic_DNA"/>
</dbReference>
<organism evidence="2 3">
    <name type="scientific">Durusdinium trenchii</name>
    <dbReference type="NCBI Taxonomy" id="1381693"/>
    <lineage>
        <taxon>Eukaryota</taxon>
        <taxon>Sar</taxon>
        <taxon>Alveolata</taxon>
        <taxon>Dinophyceae</taxon>
        <taxon>Suessiales</taxon>
        <taxon>Symbiodiniaceae</taxon>
        <taxon>Durusdinium</taxon>
    </lineage>
</organism>
<dbReference type="Pfam" id="PF12340">
    <property type="entry name" value="DUF3638"/>
    <property type="match status" value="1"/>
</dbReference>
<accession>A0ABP0PDD7</accession>
<reference evidence="2 3" key="1">
    <citation type="submission" date="2024-02" db="EMBL/GenBank/DDBJ databases">
        <authorList>
            <person name="Chen Y."/>
            <person name="Shah S."/>
            <person name="Dougan E. K."/>
            <person name="Thang M."/>
            <person name="Chan C."/>
        </authorList>
    </citation>
    <scope>NUCLEOTIDE SEQUENCE [LARGE SCALE GENOMIC DNA]</scope>
</reference>
<keyword evidence="3" id="KW-1185">Reference proteome</keyword>
<sequence length="870" mass="94760">MLSSSTSPLRRLADILIRVEDLAFVLCWADEGGNVADIELPRLGLRFKANARGGLECLGFSGLCVACEDLSGLSSRVQQLLAQFGGAAMLLKGPDGELGVVCSALQRPRRPGGGPYPLEWVAPLVFDRSETTSSHTSPSTQKQKSGHYFFGIHPSHCYVSAQDLAAELYRLTCCWLMHRYDEVVRAASFLGCDSLTAEEEALWKRLGSETAHDQHVDAHACRLHLAAALQPLGLEPPWSTRNAYIQFILNRHRCSSSCVLAPEVELQVMQMLPELDGISWFLRNRKQVLKAQTGVVVALEPPPLAPGDGYEMRVYSETSSAGTSTGWTYSFAVPAEEQSKTGITALNFINQQLSAGPLSAQLLFEMLTRAVIVQPFPEDPPHLVAACLARVHGPPSGALALLARDEGLADSLPKPPKKQALLRSAAEKRWLQEVNAKLAAATPLAKPPAPAAVPKEVLLKHDALRLLAWPLVHTSDCQTRSVSGIASLRMPLQEICQGLLARVPVPHEIPAFASWVMNKIQADRKCTSRGARWVQRLQDSLNELQMPSQASALRCGLQEITAALQRQLNHDRLKAAEALVAAEEAASSLADGYNHNNSAFRSLQLVAGTAPRLDFFGLVRLFMADTGSDMLTVLGIDDNKTFALVADALFLQVRATQCASALRLLREEDGRSPEMKGKVVAEEVAKERHFITADSFGINSALIDPRLLAVEFVCGIMLREPQVQVLKAFVDGNEDACVHQMLMGGGKTCVVAPIAAALLSTPTRLFVGIVPPSLLTFSRQQLRSRLCSPSLGLPVLTFDFSRETRVSSQLLLRLEHARRRRSVICASPQSIKFLLLRVAELAAQQNASNVPASSGRMRRFLSDALRAKAL</sequence>
<name>A0ABP0PDD7_9DINO</name>